<organism evidence="2 3">
    <name type="scientific">Flagellimonas aequoris</name>
    <dbReference type="NCBI Taxonomy" id="2306997"/>
    <lineage>
        <taxon>Bacteria</taxon>
        <taxon>Pseudomonadati</taxon>
        <taxon>Bacteroidota</taxon>
        <taxon>Flavobacteriia</taxon>
        <taxon>Flavobacteriales</taxon>
        <taxon>Flavobacteriaceae</taxon>
        <taxon>Flagellimonas</taxon>
    </lineage>
</organism>
<evidence type="ECO:0000313" key="3">
    <source>
        <dbReference type="Proteomes" id="UP000321528"/>
    </source>
</evidence>
<sequence>MRLLIDNIVKYMAYNFYITFLMMILGAFFAYGQEDILTGPRAKNRKPWKNPKPQSIWVIKDHDHKPIMGPLAKNRRPFEDVCETMPIVFRERRKLTGGLAKNARPERGNYWEPEK</sequence>
<dbReference type="RefSeq" id="WP_147378508.1">
    <property type="nucleotide sequence ID" value="NZ_QXFJ01000009.1"/>
</dbReference>
<keyword evidence="1" id="KW-1133">Transmembrane helix</keyword>
<keyword evidence="3" id="KW-1185">Reference proteome</keyword>
<keyword evidence="1" id="KW-0812">Transmembrane</keyword>
<evidence type="ECO:0000256" key="1">
    <source>
        <dbReference type="SAM" id="Phobius"/>
    </source>
</evidence>
<comment type="caution">
    <text evidence="2">The sequence shown here is derived from an EMBL/GenBank/DDBJ whole genome shotgun (WGS) entry which is preliminary data.</text>
</comment>
<gene>
    <name evidence="2" type="ORF">FQ019_02900</name>
</gene>
<evidence type="ECO:0000313" key="2">
    <source>
        <dbReference type="EMBL" id="TXK06919.1"/>
    </source>
</evidence>
<accession>A0ABY3KX96</accession>
<reference evidence="2 3" key="1">
    <citation type="submission" date="2019-07" db="EMBL/GenBank/DDBJ databases">
        <title>Draft genome of two Muricauda strains isolated from deep sea.</title>
        <authorList>
            <person name="Sun C."/>
        </authorList>
    </citation>
    <scope>NUCLEOTIDE SEQUENCE [LARGE SCALE GENOMIC DNA]</scope>
    <source>
        <strain evidence="2 3">NH166</strain>
    </source>
</reference>
<keyword evidence="1" id="KW-0472">Membrane</keyword>
<protein>
    <submittedName>
        <fullName evidence="2">Uncharacterized protein</fullName>
    </submittedName>
</protein>
<name>A0ABY3KX96_9FLAO</name>
<dbReference type="EMBL" id="VNWL01000008">
    <property type="protein sequence ID" value="TXK06919.1"/>
    <property type="molecule type" value="Genomic_DNA"/>
</dbReference>
<dbReference type="Proteomes" id="UP000321528">
    <property type="component" value="Unassembled WGS sequence"/>
</dbReference>
<proteinExistence type="predicted"/>
<feature type="transmembrane region" description="Helical" evidence="1">
    <location>
        <begin position="12"/>
        <end position="31"/>
    </location>
</feature>